<sequence length="115" mass="12904">MTEEWIEHRRGDGELVGWMLPEGDGFVVIDLLGRRMTDVVDWGAAEEALDEAGLRYLAEPYLLDRADEEPLRVRIVEASRDRILVTEDFGGAIGGPVSRIELPFPAPDTLRLRVS</sequence>
<accession>A0A9W6FNF5</accession>
<reference evidence="1" key="1">
    <citation type="submission" date="2022-12" db="EMBL/GenBank/DDBJ databases">
        <title>Reference genome sequencing for broad-spectrum identification of bacterial and archaeal isolates by mass spectrometry.</title>
        <authorList>
            <person name="Sekiguchi Y."/>
            <person name="Tourlousse D.M."/>
        </authorList>
    </citation>
    <scope>NUCLEOTIDE SEQUENCE</scope>
    <source>
        <strain evidence="1">14</strain>
    </source>
</reference>
<dbReference type="Proteomes" id="UP001144396">
    <property type="component" value="Unassembled WGS sequence"/>
</dbReference>
<proteinExistence type="predicted"/>
<keyword evidence="2" id="KW-1185">Reference proteome</keyword>
<protein>
    <submittedName>
        <fullName evidence="1">Uncharacterized protein</fullName>
    </submittedName>
</protein>
<dbReference type="EMBL" id="BSDP01000001">
    <property type="protein sequence ID" value="GLI26370.1"/>
    <property type="molecule type" value="Genomic_DNA"/>
</dbReference>
<gene>
    <name evidence="1" type="ORF">ARHIZOSPH14_06120</name>
</gene>
<dbReference type="AlphaFoldDB" id="A0A9W6FNF5"/>
<evidence type="ECO:0000313" key="2">
    <source>
        <dbReference type="Proteomes" id="UP001144396"/>
    </source>
</evidence>
<organism evidence="1 2">
    <name type="scientific">Agromyces rhizosphaerae</name>
    <dbReference type="NCBI Taxonomy" id="88374"/>
    <lineage>
        <taxon>Bacteria</taxon>
        <taxon>Bacillati</taxon>
        <taxon>Actinomycetota</taxon>
        <taxon>Actinomycetes</taxon>
        <taxon>Micrococcales</taxon>
        <taxon>Microbacteriaceae</taxon>
        <taxon>Agromyces</taxon>
    </lineage>
</organism>
<dbReference type="RefSeq" id="WP_281882367.1">
    <property type="nucleotide sequence ID" value="NZ_BSDP01000001.1"/>
</dbReference>
<name>A0A9W6FNF5_9MICO</name>
<comment type="caution">
    <text evidence="1">The sequence shown here is derived from an EMBL/GenBank/DDBJ whole genome shotgun (WGS) entry which is preliminary data.</text>
</comment>
<evidence type="ECO:0000313" key="1">
    <source>
        <dbReference type="EMBL" id="GLI26370.1"/>
    </source>
</evidence>